<organism evidence="5 7">
    <name type="scientific">Desulfonema magnum</name>
    <dbReference type="NCBI Taxonomy" id="45655"/>
    <lineage>
        <taxon>Bacteria</taxon>
        <taxon>Pseudomonadati</taxon>
        <taxon>Thermodesulfobacteriota</taxon>
        <taxon>Desulfobacteria</taxon>
        <taxon>Desulfobacterales</taxon>
        <taxon>Desulfococcaceae</taxon>
        <taxon>Desulfonema</taxon>
    </lineage>
</organism>
<dbReference type="KEGG" id="dmm:dnm_005360"/>
<dbReference type="KEGG" id="dmm:dnm_074320"/>
<accession>A0A975GRH2</accession>
<evidence type="ECO:0000313" key="3">
    <source>
        <dbReference type="EMBL" id="QTA88025.1"/>
    </source>
</evidence>
<evidence type="ECO:0000313" key="2">
    <source>
        <dbReference type="EMBL" id="QTA84539.1"/>
    </source>
</evidence>
<dbReference type="EMBL" id="CP061800">
    <property type="protein sequence ID" value="QTA88811.1"/>
    <property type="molecule type" value="Genomic_DNA"/>
</dbReference>
<dbReference type="KEGG" id="dmm:dnm_040650"/>
<proteinExistence type="predicted"/>
<keyword evidence="1" id="KW-0812">Transmembrane</keyword>
<dbReference type="AlphaFoldDB" id="A0A975GRH2"/>
<dbReference type="EMBL" id="CP061800">
    <property type="protein sequence ID" value="QTA91367.1"/>
    <property type="molecule type" value="Genomic_DNA"/>
</dbReference>
<gene>
    <name evidence="2" type="ORF">dnm_005360</name>
    <name evidence="3" type="ORF">dnm_040650</name>
    <name evidence="4" type="ORF">dnm_048580</name>
    <name evidence="5" type="ORF">dnm_069740</name>
    <name evidence="6" type="ORF">dnm_074320</name>
</gene>
<name>A0A975GRH2_9BACT</name>
<keyword evidence="1" id="KW-0472">Membrane</keyword>
<evidence type="ECO:0000313" key="6">
    <source>
        <dbReference type="EMBL" id="QTA91367.1"/>
    </source>
</evidence>
<dbReference type="EMBL" id="CP061800">
    <property type="protein sequence ID" value="QTA90912.1"/>
    <property type="molecule type" value="Genomic_DNA"/>
</dbReference>
<reference evidence="5" key="1">
    <citation type="journal article" date="2021" name="Microb. Physiol.">
        <title>Proteogenomic Insights into the Physiology of Marine, Sulfate-Reducing, Filamentous Desulfonema limicola and Desulfonema magnum.</title>
        <authorList>
            <person name="Schnaars V."/>
            <person name="Wohlbrand L."/>
            <person name="Scheve S."/>
            <person name="Hinrichs C."/>
            <person name="Reinhardt R."/>
            <person name="Rabus R."/>
        </authorList>
    </citation>
    <scope>NUCLEOTIDE SEQUENCE</scope>
    <source>
        <strain evidence="5">4be13</strain>
    </source>
</reference>
<evidence type="ECO:0000313" key="7">
    <source>
        <dbReference type="Proteomes" id="UP000663722"/>
    </source>
</evidence>
<dbReference type="EMBL" id="CP061800">
    <property type="protein sequence ID" value="QTA88025.1"/>
    <property type="molecule type" value="Genomic_DNA"/>
</dbReference>
<sequence>MIHKALIKTLIFFVALFFGEDKIYFLYYIGMYIASDIYIASERKNHA</sequence>
<evidence type="ECO:0000313" key="4">
    <source>
        <dbReference type="EMBL" id="QTA88811.1"/>
    </source>
</evidence>
<dbReference type="KEGG" id="dmm:dnm_048580"/>
<evidence type="ECO:0000256" key="1">
    <source>
        <dbReference type="SAM" id="Phobius"/>
    </source>
</evidence>
<feature type="transmembrane region" description="Helical" evidence="1">
    <location>
        <begin position="23"/>
        <end position="41"/>
    </location>
</feature>
<dbReference type="Proteomes" id="UP000663722">
    <property type="component" value="Chromosome"/>
</dbReference>
<dbReference type="KEGG" id="dmm:dnm_069740"/>
<dbReference type="EMBL" id="CP061800">
    <property type="protein sequence ID" value="QTA84539.1"/>
    <property type="molecule type" value="Genomic_DNA"/>
</dbReference>
<evidence type="ECO:0000313" key="5">
    <source>
        <dbReference type="EMBL" id="QTA90912.1"/>
    </source>
</evidence>
<protein>
    <submittedName>
        <fullName evidence="5">Uncharacterized protein</fullName>
    </submittedName>
</protein>
<keyword evidence="7" id="KW-1185">Reference proteome</keyword>
<keyword evidence="1" id="KW-1133">Transmembrane helix</keyword>